<accession>A0A8K0F330</accession>
<dbReference type="EMBL" id="VRVR01000003">
    <property type="protein sequence ID" value="KAF0853080.1"/>
    <property type="molecule type" value="Genomic_DNA"/>
</dbReference>
<feature type="region of interest" description="Disordered" evidence="1">
    <location>
        <begin position="226"/>
        <end position="294"/>
    </location>
</feature>
<dbReference type="AlphaFoldDB" id="A0A8K0F330"/>
<name>A0A8K0F330_ANDGO</name>
<sequence>MKHFKPISIPKVLQLKHLSPLGTISRPVRALPSIRLSSGPSSVLASETLSTSRSALSHLELEELLKQTIPLLGIRPRGRVSTAALEAALKPTHAHSEECSLLFRKWYILFPKGIASSKNDYDPRIPEVSAKNIYATLGLPKPDHGEIKRPVFRTVSPLSVAERKKPKVAKMKEAGEEASAEAVANQAPSKEGNLPSAASATQNAPNAAEHGKETLTEVLRSIMEESQSVKSGLRRKDEEAASTSYASSASTKQRKGRAKRSKTKNPDDRPASTSSASPSSEKGQQGVFDTYAAEDNARRLGDEIILRENEDIARDALDEPTGALRGVEVEDVSFLDDLFEEIDKGPKT</sequence>
<organism evidence="2 3">
    <name type="scientific">Andalucia godoyi</name>
    <name type="common">Flagellate</name>
    <dbReference type="NCBI Taxonomy" id="505711"/>
    <lineage>
        <taxon>Eukaryota</taxon>
        <taxon>Discoba</taxon>
        <taxon>Jakobida</taxon>
        <taxon>Andalucina</taxon>
        <taxon>Andaluciidae</taxon>
        <taxon>Andalucia</taxon>
    </lineage>
</organism>
<feature type="compositionally biased region" description="Low complexity" evidence="1">
    <location>
        <begin position="241"/>
        <end position="251"/>
    </location>
</feature>
<comment type="caution">
    <text evidence="2">The sequence shown here is derived from an EMBL/GenBank/DDBJ whole genome shotgun (WGS) entry which is preliminary data.</text>
</comment>
<reference evidence="2" key="1">
    <citation type="submission" date="2019-09" db="EMBL/GenBank/DDBJ databases">
        <title>The Mitochondrial Proteome of the Jakobid, Andalucia godoyi, a Protist With the Most Gene-Rich and Bacteria-Like Mitochondrial Genome.</title>
        <authorList>
            <person name="Gray M.W."/>
            <person name="Burger G."/>
            <person name="Derelle R."/>
            <person name="Klimes V."/>
            <person name="Leger M."/>
            <person name="Sarrasin M."/>
            <person name="Vlcek C."/>
            <person name="Roger A.J."/>
            <person name="Elias M."/>
            <person name="Lang B.F."/>
        </authorList>
    </citation>
    <scope>NUCLEOTIDE SEQUENCE</scope>
    <source>
        <strain evidence="2">And28</strain>
    </source>
</reference>
<feature type="region of interest" description="Disordered" evidence="1">
    <location>
        <begin position="163"/>
        <end position="208"/>
    </location>
</feature>
<evidence type="ECO:0000313" key="2">
    <source>
        <dbReference type="EMBL" id="KAF0853080.1"/>
    </source>
</evidence>
<evidence type="ECO:0000313" key="3">
    <source>
        <dbReference type="Proteomes" id="UP000799049"/>
    </source>
</evidence>
<evidence type="ECO:0000256" key="1">
    <source>
        <dbReference type="SAM" id="MobiDB-lite"/>
    </source>
</evidence>
<feature type="compositionally biased region" description="Low complexity" evidence="1">
    <location>
        <begin position="271"/>
        <end position="280"/>
    </location>
</feature>
<gene>
    <name evidence="2" type="ORF">ANDGO_05283</name>
</gene>
<keyword evidence="3" id="KW-1185">Reference proteome</keyword>
<protein>
    <submittedName>
        <fullName evidence="2">Putative mitochondrial protein</fullName>
    </submittedName>
</protein>
<feature type="compositionally biased region" description="Basic residues" evidence="1">
    <location>
        <begin position="252"/>
        <end position="263"/>
    </location>
</feature>
<feature type="compositionally biased region" description="Low complexity" evidence="1">
    <location>
        <begin position="195"/>
        <end position="208"/>
    </location>
</feature>
<proteinExistence type="predicted"/>
<dbReference type="Proteomes" id="UP000799049">
    <property type="component" value="Unassembled WGS sequence"/>
</dbReference>